<accession>A0A9Q9MH27</accession>
<protein>
    <submittedName>
        <fullName evidence="2">Alpha/beta hydrolase</fullName>
    </submittedName>
</protein>
<feature type="domain" description="AB hydrolase-1" evidence="1">
    <location>
        <begin position="5"/>
        <end position="217"/>
    </location>
</feature>
<dbReference type="KEGG" id="daur:Daura_49540"/>
<proteinExistence type="predicted"/>
<keyword evidence="2" id="KW-0378">Hydrolase</keyword>
<dbReference type="InterPro" id="IPR000073">
    <property type="entry name" value="AB_hydrolase_1"/>
</dbReference>
<dbReference type="InterPro" id="IPR052897">
    <property type="entry name" value="Sec-Metab_Biosynth_Hydrolase"/>
</dbReference>
<dbReference type="PANTHER" id="PTHR37017:SF11">
    <property type="entry name" value="ESTERASE_LIPASE_THIOESTERASE DOMAIN-CONTAINING PROTEIN"/>
    <property type="match status" value="1"/>
</dbReference>
<reference evidence="2" key="1">
    <citation type="submission" date="2021-04" db="EMBL/GenBank/DDBJ databases">
        <title>Dactylosporangium aurantiacum NRRL B-8018 full assembly.</title>
        <authorList>
            <person name="Hartkoorn R.C."/>
            <person name="Beaudoing E."/>
            <person name="Hot D."/>
        </authorList>
    </citation>
    <scope>NUCLEOTIDE SEQUENCE</scope>
    <source>
        <strain evidence="2">NRRL B-8018</strain>
    </source>
</reference>
<dbReference type="InterPro" id="IPR029058">
    <property type="entry name" value="AB_hydrolase_fold"/>
</dbReference>
<dbReference type="GO" id="GO:0016787">
    <property type="term" value="F:hydrolase activity"/>
    <property type="evidence" value="ECO:0007669"/>
    <property type="project" value="UniProtKB-KW"/>
</dbReference>
<dbReference type="EMBL" id="CP073767">
    <property type="protein sequence ID" value="UWZ54400.1"/>
    <property type="molecule type" value="Genomic_DNA"/>
</dbReference>
<evidence type="ECO:0000313" key="3">
    <source>
        <dbReference type="Proteomes" id="UP001058003"/>
    </source>
</evidence>
<dbReference type="SUPFAM" id="SSF53474">
    <property type="entry name" value="alpha/beta-Hydrolases"/>
    <property type="match status" value="1"/>
</dbReference>
<dbReference type="OrthoDB" id="9773549at2"/>
<evidence type="ECO:0000313" key="2">
    <source>
        <dbReference type="EMBL" id="UWZ54400.1"/>
    </source>
</evidence>
<dbReference type="PANTHER" id="PTHR37017">
    <property type="entry name" value="AB HYDROLASE-1 DOMAIN-CONTAINING PROTEIN-RELATED"/>
    <property type="match status" value="1"/>
</dbReference>
<keyword evidence="3" id="KW-1185">Reference proteome</keyword>
<gene>
    <name evidence="2" type="ORF">Daura_49540</name>
</gene>
<name>A0A9Q9MH27_9ACTN</name>
<dbReference type="Pfam" id="PF12697">
    <property type="entry name" value="Abhydrolase_6"/>
    <property type="match status" value="1"/>
</dbReference>
<dbReference type="AlphaFoldDB" id="A0A9Q9MH27"/>
<dbReference type="Proteomes" id="UP001058003">
    <property type="component" value="Chromosome"/>
</dbReference>
<dbReference type="RefSeq" id="WP_033364975.1">
    <property type="nucleotide sequence ID" value="NZ_CP073767.1"/>
</dbReference>
<evidence type="ECO:0000259" key="1">
    <source>
        <dbReference type="Pfam" id="PF12697"/>
    </source>
</evidence>
<organism evidence="2 3">
    <name type="scientific">Dactylosporangium aurantiacum</name>
    <dbReference type="NCBI Taxonomy" id="35754"/>
    <lineage>
        <taxon>Bacteria</taxon>
        <taxon>Bacillati</taxon>
        <taxon>Actinomycetota</taxon>
        <taxon>Actinomycetes</taxon>
        <taxon>Micromonosporales</taxon>
        <taxon>Micromonosporaceae</taxon>
        <taxon>Dactylosporangium</taxon>
    </lineage>
</organism>
<sequence>MTNFILVPGMWLGGWAWDAVADRLRASGHDVTALTLDSSPGTTLDTHIEQVVSAIGDAEDVVLVGHSYGGLPVRGAADRVPRRVARVIYVDSGPVPDGVSQADLGAPATVEEGLIAPPSFDPADNPVQFAGLDGMTAWIRARAVPHPAASAESPLKLNGPDQPPTDLLCTTFAARDVHRMIEQNHPFFSGLDRRDYRVHELPTGHWPMFSRPDDLAAMLHDLVS</sequence>
<dbReference type="Gene3D" id="3.40.50.1820">
    <property type="entry name" value="alpha/beta hydrolase"/>
    <property type="match status" value="1"/>
</dbReference>